<dbReference type="PANTHER" id="PTHR43544">
    <property type="entry name" value="SHORT-CHAIN DEHYDROGENASE/REDUCTASE"/>
    <property type="match status" value="1"/>
</dbReference>
<dbReference type="KEGG" id="scm:SCHCO_02685641"/>
<dbReference type="InterPro" id="IPR002347">
    <property type="entry name" value="SDR_fam"/>
</dbReference>
<evidence type="ECO:0000256" key="3">
    <source>
        <dbReference type="ARBA" id="ARBA00023002"/>
    </source>
</evidence>
<dbReference type="GeneID" id="9585601"/>
<dbReference type="eggNOG" id="KOG1611">
    <property type="taxonomic scope" value="Eukaryota"/>
</dbReference>
<dbReference type="OMA" id="FVSFMIH"/>
<dbReference type="InterPro" id="IPR020904">
    <property type="entry name" value="Sc_DH/Rdtase_CS"/>
</dbReference>
<dbReference type="Proteomes" id="UP000007431">
    <property type="component" value="Unassembled WGS sequence"/>
</dbReference>
<proteinExistence type="inferred from homology"/>
<dbReference type="RefSeq" id="XP_003034479.1">
    <property type="nucleotide sequence ID" value="XM_003034433.1"/>
</dbReference>
<dbReference type="Gene3D" id="3.40.50.720">
    <property type="entry name" value="NAD(P)-binding Rossmann-like Domain"/>
    <property type="match status" value="1"/>
</dbReference>
<evidence type="ECO:0000313" key="4">
    <source>
        <dbReference type="EMBL" id="EFI99576.1"/>
    </source>
</evidence>
<gene>
    <name evidence="4" type="ORF">SCHCODRAFT_233503</name>
</gene>
<dbReference type="GO" id="GO:0005737">
    <property type="term" value="C:cytoplasm"/>
    <property type="evidence" value="ECO:0007669"/>
    <property type="project" value="TreeGrafter"/>
</dbReference>
<dbReference type="EMBL" id="GL377304">
    <property type="protein sequence ID" value="EFI99576.1"/>
    <property type="molecule type" value="Genomic_DNA"/>
</dbReference>
<organism evidence="5">
    <name type="scientific">Schizophyllum commune (strain H4-8 / FGSC 9210)</name>
    <name type="common">Split gill fungus</name>
    <dbReference type="NCBI Taxonomy" id="578458"/>
    <lineage>
        <taxon>Eukaryota</taxon>
        <taxon>Fungi</taxon>
        <taxon>Dikarya</taxon>
        <taxon>Basidiomycota</taxon>
        <taxon>Agaricomycotina</taxon>
        <taxon>Agaricomycetes</taxon>
        <taxon>Agaricomycetidae</taxon>
        <taxon>Agaricales</taxon>
        <taxon>Schizophyllaceae</taxon>
        <taxon>Schizophyllum</taxon>
    </lineage>
</organism>
<accession>D8Q099</accession>
<protein>
    <recommendedName>
        <fullName evidence="6">NAD(P)-binding protein</fullName>
    </recommendedName>
</protein>
<dbReference type="GO" id="GO:0016491">
    <property type="term" value="F:oxidoreductase activity"/>
    <property type="evidence" value="ECO:0007669"/>
    <property type="project" value="UniProtKB-KW"/>
</dbReference>
<dbReference type="OrthoDB" id="9876299at2759"/>
<keyword evidence="5" id="KW-1185">Reference proteome</keyword>
<name>D8Q099_SCHCM</name>
<evidence type="ECO:0000256" key="2">
    <source>
        <dbReference type="ARBA" id="ARBA00022857"/>
    </source>
</evidence>
<dbReference type="Pfam" id="PF00106">
    <property type="entry name" value="adh_short"/>
    <property type="match status" value="1"/>
</dbReference>
<evidence type="ECO:0008006" key="6">
    <source>
        <dbReference type="Google" id="ProtNLM"/>
    </source>
</evidence>
<sequence>MSNSTVYLVSGANRGLGLGLVKVLLERPDAIVFAGARDPDSAKDLKALAAANPGKLHIVKLVSSNKANNVAAAEEIRKVADHIDVVIANAGVADCYEGGLTVPAAEMTRHFDINVNGPLVLFQATYELLKASKNPKFVGISTPAGSITAGSQFPGGLYTYGSSKAALSWVLRKLHHDFENIVTFPISPGAVDTAMGALAIEKEPWLKAIPMSSAEEAGRGVLKQIDEATREKGSGQFLNFDGQTVFPW</sequence>
<comment type="similarity">
    <text evidence="1">Belongs to the short-chain dehydrogenases/reductases (SDR) family.</text>
</comment>
<dbReference type="PANTHER" id="PTHR43544:SF7">
    <property type="entry name" value="NADB-LER2"/>
    <property type="match status" value="1"/>
</dbReference>
<reference evidence="4 5" key="1">
    <citation type="journal article" date="2010" name="Nat. Biotechnol.">
        <title>Genome sequence of the model mushroom Schizophyllum commune.</title>
        <authorList>
            <person name="Ohm R.A."/>
            <person name="de Jong J.F."/>
            <person name="Lugones L.G."/>
            <person name="Aerts A."/>
            <person name="Kothe E."/>
            <person name="Stajich J.E."/>
            <person name="de Vries R.P."/>
            <person name="Record E."/>
            <person name="Levasseur A."/>
            <person name="Baker S.E."/>
            <person name="Bartholomew K.A."/>
            <person name="Coutinho P.M."/>
            <person name="Erdmann S."/>
            <person name="Fowler T.J."/>
            <person name="Gathman A.C."/>
            <person name="Lombard V."/>
            <person name="Henrissat B."/>
            <person name="Knabe N."/>
            <person name="Kuees U."/>
            <person name="Lilly W.W."/>
            <person name="Lindquist E."/>
            <person name="Lucas S."/>
            <person name="Magnuson J.K."/>
            <person name="Piumi F."/>
            <person name="Raudaskoski M."/>
            <person name="Salamov A."/>
            <person name="Schmutz J."/>
            <person name="Schwarze F.W.M.R."/>
            <person name="vanKuyk P.A."/>
            <person name="Horton J.S."/>
            <person name="Grigoriev I.V."/>
            <person name="Woesten H.A.B."/>
        </authorList>
    </citation>
    <scope>NUCLEOTIDE SEQUENCE [LARGE SCALE GENOMIC DNA]</scope>
    <source>
        <strain evidence="5">H4-8 / FGSC 9210</strain>
    </source>
</reference>
<keyword evidence="2" id="KW-0521">NADP</keyword>
<dbReference type="InterPro" id="IPR036291">
    <property type="entry name" value="NAD(P)-bd_dom_sf"/>
</dbReference>
<dbReference type="PRINTS" id="PR00081">
    <property type="entry name" value="GDHRDH"/>
</dbReference>
<dbReference type="PROSITE" id="PS00061">
    <property type="entry name" value="ADH_SHORT"/>
    <property type="match status" value="1"/>
</dbReference>
<keyword evidence="3" id="KW-0560">Oxidoreductase</keyword>
<dbReference type="SUPFAM" id="SSF51735">
    <property type="entry name" value="NAD(P)-binding Rossmann-fold domains"/>
    <property type="match status" value="1"/>
</dbReference>
<dbReference type="AlphaFoldDB" id="D8Q099"/>
<dbReference type="InParanoid" id="D8Q099"/>
<evidence type="ECO:0000256" key="1">
    <source>
        <dbReference type="ARBA" id="ARBA00006484"/>
    </source>
</evidence>
<evidence type="ECO:0000313" key="5">
    <source>
        <dbReference type="Proteomes" id="UP000007431"/>
    </source>
</evidence>
<dbReference type="VEuPathDB" id="FungiDB:SCHCODRAFT_02685641"/>
<dbReference type="FunCoup" id="D8Q099">
    <property type="interactions" value="136"/>
</dbReference>
<dbReference type="HOGENOM" id="CLU_010194_9_1_1"/>
<dbReference type="InterPro" id="IPR051468">
    <property type="entry name" value="Fungal_SecMetab_SDRs"/>
</dbReference>